<evidence type="ECO:0000313" key="1">
    <source>
        <dbReference type="EMBL" id="RNA13713.1"/>
    </source>
</evidence>
<name>A0A3M7QR05_BRAPC</name>
<keyword evidence="2" id="KW-1185">Reference proteome</keyword>
<reference evidence="1 2" key="1">
    <citation type="journal article" date="2018" name="Sci. Rep.">
        <title>Genomic signatures of local adaptation to the degree of environmental predictability in rotifers.</title>
        <authorList>
            <person name="Franch-Gras L."/>
            <person name="Hahn C."/>
            <person name="Garcia-Roger E.M."/>
            <person name="Carmona M.J."/>
            <person name="Serra M."/>
            <person name="Gomez A."/>
        </authorList>
    </citation>
    <scope>NUCLEOTIDE SEQUENCE [LARGE SCALE GENOMIC DNA]</scope>
    <source>
        <strain evidence="1">HYR1</strain>
    </source>
</reference>
<dbReference type="Proteomes" id="UP000276133">
    <property type="component" value="Unassembled WGS sequence"/>
</dbReference>
<accession>A0A3M7QR05</accession>
<organism evidence="1 2">
    <name type="scientific">Brachionus plicatilis</name>
    <name type="common">Marine rotifer</name>
    <name type="synonym">Brachionus muelleri</name>
    <dbReference type="NCBI Taxonomy" id="10195"/>
    <lineage>
        <taxon>Eukaryota</taxon>
        <taxon>Metazoa</taxon>
        <taxon>Spiralia</taxon>
        <taxon>Gnathifera</taxon>
        <taxon>Rotifera</taxon>
        <taxon>Eurotatoria</taxon>
        <taxon>Monogononta</taxon>
        <taxon>Pseudotrocha</taxon>
        <taxon>Ploima</taxon>
        <taxon>Brachionidae</taxon>
        <taxon>Brachionus</taxon>
    </lineage>
</organism>
<protein>
    <submittedName>
        <fullName evidence="1">Uncharacterized protein</fullName>
    </submittedName>
</protein>
<sequence length="89" mass="10398">MEYYSVRIAALINIVHCNLTILENEFTRGLLESIEYHERMSNHFKSKDRERKKDSKKNGISDSIKTCFSMIRNGDENGKNLLDSLIRAF</sequence>
<dbReference type="AlphaFoldDB" id="A0A3M7QR05"/>
<gene>
    <name evidence="1" type="ORF">BpHYR1_053901</name>
</gene>
<dbReference type="EMBL" id="REGN01005341">
    <property type="protein sequence ID" value="RNA13713.1"/>
    <property type="molecule type" value="Genomic_DNA"/>
</dbReference>
<comment type="caution">
    <text evidence="1">The sequence shown here is derived from an EMBL/GenBank/DDBJ whole genome shotgun (WGS) entry which is preliminary data.</text>
</comment>
<proteinExistence type="predicted"/>
<evidence type="ECO:0000313" key="2">
    <source>
        <dbReference type="Proteomes" id="UP000276133"/>
    </source>
</evidence>